<dbReference type="Pfam" id="PF13682">
    <property type="entry name" value="CZB"/>
    <property type="match status" value="1"/>
</dbReference>
<name>A0A1M4YAW8_9BURK</name>
<sequence length="125" mass="13966">MAGKAFFLQRMNEHIRYLNRINASLDNEGDFCGSSHTECKLGAWIYGEGSVLIEECGEEAKAIFEKLKVEHQAFHEISHKALEFSSAGDNKAAQLQNTAMHKLSNQLIQLLMKLEDATVHCEAGQ</sequence>
<dbReference type="EMBL" id="FQUZ01000011">
    <property type="protein sequence ID" value="SHF02778.1"/>
    <property type="molecule type" value="Genomic_DNA"/>
</dbReference>
<dbReference type="Gene3D" id="1.20.120.30">
    <property type="entry name" value="Aspartate receptor, ligand-binding domain"/>
    <property type="match status" value="1"/>
</dbReference>
<protein>
    <submittedName>
        <fullName evidence="2">Chemoreceptor zinc-binding domain-containing protein</fullName>
    </submittedName>
</protein>
<dbReference type="InterPro" id="IPR025991">
    <property type="entry name" value="Chemoreceptor_zinc-bind_dom"/>
</dbReference>
<feature type="domain" description="Chemoreceptor zinc-binding" evidence="1">
    <location>
        <begin position="14"/>
        <end position="82"/>
    </location>
</feature>
<keyword evidence="3" id="KW-1185">Reference proteome</keyword>
<dbReference type="Proteomes" id="UP000184327">
    <property type="component" value="Unassembled WGS sequence"/>
</dbReference>
<proteinExistence type="predicted"/>
<gene>
    <name evidence="2" type="ORF">SAMN02745117_01219</name>
</gene>
<dbReference type="STRING" id="1122156.SAMN02745117_01219"/>
<evidence type="ECO:0000313" key="2">
    <source>
        <dbReference type="EMBL" id="SHF02778.1"/>
    </source>
</evidence>
<accession>A0A1M4YAW8</accession>
<organism evidence="2 3">
    <name type="scientific">Lampropedia hyalina DSM 16112</name>
    <dbReference type="NCBI Taxonomy" id="1122156"/>
    <lineage>
        <taxon>Bacteria</taxon>
        <taxon>Pseudomonadati</taxon>
        <taxon>Pseudomonadota</taxon>
        <taxon>Betaproteobacteria</taxon>
        <taxon>Burkholderiales</taxon>
        <taxon>Comamonadaceae</taxon>
        <taxon>Lampropedia</taxon>
    </lineage>
</organism>
<dbReference type="AlphaFoldDB" id="A0A1M4YAW8"/>
<evidence type="ECO:0000259" key="1">
    <source>
        <dbReference type="Pfam" id="PF13682"/>
    </source>
</evidence>
<keyword evidence="2" id="KW-0675">Receptor</keyword>
<reference evidence="2 3" key="1">
    <citation type="submission" date="2016-11" db="EMBL/GenBank/DDBJ databases">
        <authorList>
            <person name="Jaros S."/>
            <person name="Januszkiewicz K."/>
            <person name="Wedrychowicz H."/>
        </authorList>
    </citation>
    <scope>NUCLEOTIDE SEQUENCE [LARGE SCALE GENOMIC DNA]</scope>
    <source>
        <strain evidence="2 3">DSM 16112</strain>
    </source>
</reference>
<evidence type="ECO:0000313" key="3">
    <source>
        <dbReference type="Proteomes" id="UP000184327"/>
    </source>
</evidence>